<evidence type="ECO:0000256" key="5">
    <source>
        <dbReference type="PIRSR" id="PIRSR002583-1"/>
    </source>
</evidence>
<dbReference type="PRINTS" id="PR00775">
    <property type="entry name" value="HEATSHOCK90"/>
</dbReference>
<keyword evidence="2 5" id="KW-0547">Nucleotide-binding</keyword>
<dbReference type="AlphaFoldDB" id="A0A495JR28"/>
<dbReference type="GO" id="GO:0016887">
    <property type="term" value="F:ATP hydrolysis activity"/>
    <property type="evidence" value="ECO:0007669"/>
    <property type="project" value="InterPro"/>
</dbReference>
<dbReference type="PIRSF" id="PIRSF002583">
    <property type="entry name" value="Hsp90"/>
    <property type="match status" value="1"/>
</dbReference>
<dbReference type="GO" id="GO:0140662">
    <property type="term" value="F:ATP-dependent protein folding chaperone"/>
    <property type="evidence" value="ECO:0007669"/>
    <property type="project" value="InterPro"/>
</dbReference>
<evidence type="ECO:0000256" key="4">
    <source>
        <dbReference type="ARBA" id="ARBA00023186"/>
    </source>
</evidence>
<feature type="binding site" evidence="5">
    <location>
        <position position="34"/>
    </location>
    <ligand>
        <name>ATP</name>
        <dbReference type="ChEBI" id="CHEBI:30616"/>
    </ligand>
</feature>
<dbReference type="InterPro" id="IPR020568">
    <property type="entry name" value="Ribosomal_Su5_D2-typ_SF"/>
</dbReference>
<dbReference type="Proteomes" id="UP000277671">
    <property type="component" value="Unassembled WGS sequence"/>
</dbReference>
<evidence type="ECO:0000256" key="3">
    <source>
        <dbReference type="ARBA" id="ARBA00022840"/>
    </source>
</evidence>
<dbReference type="SUPFAM" id="SSF55874">
    <property type="entry name" value="ATPase domain of HSP90 chaperone/DNA topoisomerase II/histidine kinase"/>
    <property type="match status" value="1"/>
</dbReference>
<dbReference type="PANTHER" id="PTHR11528">
    <property type="entry name" value="HEAT SHOCK PROTEIN 90 FAMILY MEMBER"/>
    <property type="match status" value="1"/>
</dbReference>
<keyword evidence="3 5" id="KW-0067">ATP-binding</keyword>
<dbReference type="Gene3D" id="3.30.230.80">
    <property type="match status" value="1"/>
</dbReference>
<organism evidence="6 7">
    <name type="scientific">Micromonospora pisi</name>
    <dbReference type="NCBI Taxonomy" id="589240"/>
    <lineage>
        <taxon>Bacteria</taxon>
        <taxon>Bacillati</taxon>
        <taxon>Actinomycetota</taxon>
        <taxon>Actinomycetes</taxon>
        <taxon>Micromonosporales</taxon>
        <taxon>Micromonosporaceae</taxon>
        <taxon>Micromonospora</taxon>
    </lineage>
</organism>
<sequence length="616" mass="67641">MEQRFRVDLRGVVDLLSQHLYSSPRVYARELLQNAADAITARRALAPEADPEAEPGRVVFEIEADGTLRVHDNGVGLTEPEVHTFLASVGRTSKRDELGFARQDFLGQFGIGLLSCFMVADTIEVLTRSVTGTPAVRWTGHADGRYLVEVDDDARSSVGTTVVLRPRAGSAHWFAPDQVRDLVQAYGHLLDVEVVRQAPETAELRLTEPRAPWEIEDDPEVRRLALLDHGTRLLGSRPMDVIDLRVPEAGLVGVGFVLPTASGVGPAGHRVYLKRMLLSENAAGLVPEWAFFVRCVVDTSVLRPTASREGLYDDDLLSRVRESLGAQIRDWLLDLSVRHPDRLAAFLRVHHLGVKALAVRDDEMLRLVDAGLPFETSRGTMTLRAFRRNAPVLRYAETVDEFRALAAIASAAGTPLVNAGYAYDTEILERLPRIDRSITVRRLDPGELAARLEALPAELEAELAGFLRVARDVLVEFGCVPLIRQFEPVTVPALYVMSRQAHDQDAVARDLAQADDLWSDVLSAFAEVEIEHRPELVLNWRHPLIRRMSAGPPGATLRHGIEALYGQALLAGHHPLRAVDTAALNRSFLALLDRAFAGPPAGGGTGAADPPPEEMP</sequence>
<feature type="binding site" evidence="5">
    <location>
        <position position="160"/>
    </location>
    <ligand>
        <name>ATP</name>
        <dbReference type="ChEBI" id="CHEBI:30616"/>
    </ligand>
</feature>
<evidence type="ECO:0000256" key="2">
    <source>
        <dbReference type="ARBA" id="ARBA00022741"/>
    </source>
</evidence>
<evidence type="ECO:0000256" key="1">
    <source>
        <dbReference type="ARBA" id="ARBA00008239"/>
    </source>
</evidence>
<evidence type="ECO:0000313" key="6">
    <source>
        <dbReference type="EMBL" id="RKR90842.1"/>
    </source>
</evidence>
<dbReference type="InterPro" id="IPR020575">
    <property type="entry name" value="Hsp90_N"/>
</dbReference>
<dbReference type="NCBIfam" id="NF010683">
    <property type="entry name" value="PRK14083.1"/>
    <property type="match status" value="1"/>
</dbReference>
<dbReference type="EMBL" id="RBKT01000001">
    <property type="protein sequence ID" value="RKR90842.1"/>
    <property type="molecule type" value="Genomic_DNA"/>
</dbReference>
<dbReference type="GO" id="GO:0051082">
    <property type="term" value="F:unfolded protein binding"/>
    <property type="evidence" value="ECO:0007669"/>
    <property type="project" value="InterPro"/>
</dbReference>
<reference evidence="6 7" key="1">
    <citation type="submission" date="2018-10" db="EMBL/GenBank/DDBJ databases">
        <title>Sequencing the genomes of 1000 actinobacteria strains.</title>
        <authorList>
            <person name="Klenk H.-P."/>
        </authorList>
    </citation>
    <scope>NUCLEOTIDE SEQUENCE [LARGE SCALE GENOMIC DNA]</scope>
    <source>
        <strain evidence="6 7">DSM 45175</strain>
    </source>
</reference>
<dbReference type="RefSeq" id="WP_121159048.1">
    <property type="nucleotide sequence ID" value="NZ_RBKT01000001.1"/>
</dbReference>
<protein>
    <submittedName>
        <fullName evidence="6">Molecular chaperone HtpG</fullName>
    </submittedName>
</protein>
<keyword evidence="4" id="KW-0143">Chaperone</keyword>
<dbReference type="Gene3D" id="3.30.565.10">
    <property type="entry name" value="Histidine kinase-like ATPase, C-terminal domain"/>
    <property type="match status" value="1"/>
</dbReference>
<comment type="similarity">
    <text evidence="1">Belongs to the heat shock protein 90 family.</text>
</comment>
<feature type="binding site" evidence="5">
    <location>
        <position position="72"/>
    </location>
    <ligand>
        <name>ATP</name>
        <dbReference type="ChEBI" id="CHEBI:30616"/>
    </ligand>
</feature>
<gene>
    <name evidence="6" type="ORF">BDK92_5226</name>
</gene>
<accession>A0A495JR28</accession>
<dbReference type="InterPro" id="IPR001404">
    <property type="entry name" value="Hsp90_fam"/>
</dbReference>
<dbReference type="GO" id="GO:0005524">
    <property type="term" value="F:ATP binding"/>
    <property type="evidence" value="ECO:0007669"/>
    <property type="project" value="UniProtKB-KW"/>
</dbReference>
<feature type="binding site" evidence="5">
    <location>
        <position position="30"/>
    </location>
    <ligand>
        <name>ATP</name>
        <dbReference type="ChEBI" id="CHEBI:30616"/>
    </ligand>
</feature>
<dbReference type="OrthoDB" id="9802640at2"/>
<name>A0A495JR28_9ACTN</name>
<evidence type="ECO:0000313" key="7">
    <source>
        <dbReference type="Proteomes" id="UP000277671"/>
    </source>
</evidence>
<proteinExistence type="inferred from homology"/>
<dbReference type="SUPFAM" id="SSF54211">
    <property type="entry name" value="Ribosomal protein S5 domain 2-like"/>
    <property type="match status" value="1"/>
</dbReference>
<dbReference type="InterPro" id="IPR036890">
    <property type="entry name" value="HATPase_C_sf"/>
</dbReference>
<keyword evidence="7" id="KW-1185">Reference proteome</keyword>
<comment type="caution">
    <text evidence="6">The sequence shown here is derived from an EMBL/GenBank/DDBJ whole genome shotgun (WGS) entry which is preliminary data.</text>
</comment>